<name>A0A412IDU2_9BACE</name>
<sequence>MDEDIKLLVWKKARSVDGLDDSMFRKDACGALIMWDKFGKNNPFGWVIDHILPMSLGGDDNLLNLRALHYKNNLSKASDYPSYTASVKYDGRENVMDERNLTVNKKLREKLKQLYKNA</sequence>
<dbReference type="EMBL" id="QRVJ01000017">
    <property type="protein sequence ID" value="RGS35033.1"/>
    <property type="molecule type" value="Genomic_DNA"/>
</dbReference>
<protein>
    <submittedName>
        <fullName evidence="1">HNH endonuclease</fullName>
    </submittedName>
</protein>
<dbReference type="Proteomes" id="UP000283341">
    <property type="component" value="Unassembled WGS sequence"/>
</dbReference>
<dbReference type="GO" id="GO:0004519">
    <property type="term" value="F:endonuclease activity"/>
    <property type="evidence" value="ECO:0007669"/>
    <property type="project" value="UniProtKB-KW"/>
</dbReference>
<dbReference type="RefSeq" id="WP_147343450.1">
    <property type="nucleotide sequence ID" value="NZ_JADNOI010000002.1"/>
</dbReference>
<dbReference type="Gene3D" id="1.10.30.50">
    <property type="match status" value="1"/>
</dbReference>
<dbReference type="InterPro" id="IPR003615">
    <property type="entry name" value="HNH_nuc"/>
</dbReference>
<accession>A0A412IDU2</accession>
<organism evidence="1 2">
    <name type="scientific">Bacteroides cellulosilyticus</name>
    <dbReference type="NCBI Taxonomy" id="246787"/>
    <lineage>
        <taxon>Bacteria</taxon>
        <taxon>Pseudomonadati</taxon>
        <taxon>Bacteroidota</taxon>
        <taxon>Bacteroidia</taxon>
        <taxon>Bacteroidales</taxon>
        <taxon>Bacteroidaceae</taxon>
        <taxon>Bacteroides</taxon>
    </lineage>
</organism>
<dbReference type="CDD" id="cd00085">
    <property type="entry name" value="HNHc"/>
    <property type="match status" value="1"/>
</dbReference>
<keyword evidence="1" id="KW-0255">Endonuclease</keyword>
<dbReference type="PANTHER" id="PTHR33427">
    <property type="entry name" value="HNH ENDONUCLEASE"/>
    <property type="match status" value="1"/>
</dbReference>
<evidence type="ECO:0000313" key="1">
    <source>
        <dbReference type="EMBL" id="RGS35033.1"/>
    </source>
</evidence>
<keyword evidence="1" id="KW-0540">Nuclease</keyword>
<reference evidence="1 2" key="1">
    <citation type="submission" date="2018-08" db="EMBL/GenBank/DDBJ databases">
        <title>A genome reference for cultivated species of the human gut microbiota.</title>
        <authorList>
            <person name="Zou Y."/>
            <person name="Xue W."/>
            <person name="Luo G."/>
        </authorList>
    </citation>
    <scope>NUCLEOTIDE SEQUENCE [LARGE SCALE GENOMIC DNA]</scope>
    <source>
        <strain evidence="1 2">AF22-3AC</strain>
    </source>
</reference>
<keyword evidence="1" id="KW-0378">Hydrolase</keyword>
<comment type="caution">
    <text evidence="1">The sequence shown here is derived from an EMBL/GenBank/DDBJ whole genome shotgun (WGS) entry which is preliminary data.</text>
</comment>
<evidence type="ECO:0000313" key="2">
    <source>
        <dbReference type="Proteomes" id="UP000283341"/>
    </source>
</evidence>
<gene>
    <name evidence="1" type="ORF">DWX97_17380</name>
</gene>
<proteinExistence type="predicted"/>
<dbReference type="AlphaFoldDB" id="A0A412IDU2"/>
<dbReference type="PANTHER" id="PTHR33427:SF2">
    <property type="entry name" value="TRICHOHYALIN"/>
    <property type="match status" value="1"/>
</dbReference>